<evidence type="ECO:0000313" key="5">
    <source>
        <dbReference type="EMBL" id="TBO31214.1"/>
    </source>
</evidence>
<keyword evidence="3" id="KW-0804">Transcription</keyword>
<proteinExistence type="predicted"/>
<dbReference type="EMBL" id="SIXI01000003">
    <property type="protein sequence ID" value="TBO31214.1"/>
    <property type="molecule type" value="Genomic_DNA"/>
</dbReference>
<dbReference type="Pfam" id="PF12833">
    <property type="entry name" value="HTH_18"/>
    <property type="match status" value="1"/>
</dbReference>
<dbReference type="GO" id="GO:0003700">
    <property type="term" value="F:DNA-binding transcription factor activity"/>
    <property type="evidence" value="ECO:0007669"/>
    <property type="project" value="InterPro"/>
</dbReference>
<dbReference type="GO" id="GO:0000976">
    <property type="term" value="F:transcription cis-regulatory region binding"/>
    <property type="evidence" value="ECO:0007669"/>
    <property type="project" value="TreeGrafter"/>
</dbReference>
<evidence type="ECO:0000256" key="3">
    <source>
        <dbReference type="ARBA" id="ARBA00023163"/>
    </source>
</evidence>
<dbReference type="GO" id="GO:0005829">
    <property type="term" value="C:cytosol"/>
    <property type="evidence" value="ECO:0007669"/>
    <property type="project" value="TreeGrafter"/>
</dbReference>
<evidence type="ECO:0000256" key="2">
    <source>
        <dbReference type="ARBA" id="ARBA00023125"/>
    </source>
</evidence>
<dbReference type="RefSeq" id="WP_130967648.1">
    <property type="nucleotide sequence ID" value="NZ_SIXI01000003.1"/>
</dbReference>
<keyword evidence="1" id="KW-0805">Transcription regulation</keyword>
<feature type="domain" description="HTH araC/xylS-type" evidence="4">
    <location>
        <begin position="241"/>
        <end position="342"/>
    </location>
</feature>
<dbReference type="InterPro" id="IPR018060">
    <property type="entry name" value="HTH_AraC"/>
</dbReference>
<keyword evidence="6" id="KW-1185">Reference proteome</keyword>
<dbReference type="InterPro" id="IPR009057">
    <property type="entry name" value="Homeodomain-like_sf"/>
</dbReference>
<comment type="caution">
    <text evidence="5">The sequence shown here is derived from an EMBL/GenBank/DDBJ whole genome shotgun (WGS) entry which is preliminary data.</text>
</comment>
<dbReference type="PRINTS" id="PR00032">
    <property type="entry name" value="HTHARAC"/>
</dbReference>
<evidence type="ECO:0000256" key="1">
    <source>
        <dbReference type="ARBA" id="ARBA00023015"/>
    </source>
</evidence>
<dbReference type="OrthoDB" id="6506763at2"/>
<evidence type="ECO:0000313" key="6">
    <source>
        <dbReference type="Proteomes" id="UP000292120"/>
    </source>
</evidence>
<keyword evidence="2" id="KW-0238">DNA-binding</keyword>
<dbReference type="Proteomes" id="UP000292120">
    <property type="component" value="Unassembled WGS sequence"/>
</dbReference>
<dbReference type="PROSITE" id="PS01124">
    <property type="entry name" value="HTH_ARAC_FAMILY_2"/>
    <property type="match status" value="1"/>
</dbReference>
<protein>
    <submittedName>
        <fullName evidence="5">AraC family transcriptional regulator</fullName>
    </submittedName>
</protein>
<dbReference type="PANTHER" id="PTHR47894:SF1">
    <property type="entry name" value="HTH-TYPE TRANSCRIPTIONAL REGULATOR VQSM"/>
    <property type="match status" value="1"/>
</dbReference>
<dbReference type="PANTHER" id="PTHR47894">
    <property type="entry name" value="HTH-TYPE TRANSCRIPTIONAL REGULATOR GADX"/>
    <property type="match status" value="1"/>
</dbReference>
<organism evidence="5 6">
    <name type="scientific">Aquabacterium lacunae</name>
    <dbReference type="NCBI Taxonomy" id="2528630"/>
    <lineage>
        <taxon>Bacteria</taxon>
        <taxon>Pseudomonadati</taxon>
        <taxon>Pseudomonadota</taxon>
        <taxon>Betaproteobacteria</taxon>
        <taxon>Burkholderiales</taxon>
        <taxon>Aquabacterium</taxon>
    </lineage>
</organism>
<dbReference type="InterPro" id="IPR032687">
    <property type="entry name" value="AraC-type_N"/>
</dbReference>
<sequence>MPSSENRSLPAVTVPALFTRSYLALAEEHGHARQQVLRRAGISASHIASGHELSLPEYLRLLSAVGDLLGPQVCIGVEMGWRIPPTALGPLGAAVLSCPTGREALALCRRFWRFYGIGVTLGISTDDDVCTLSFQTQPAVVPAAHRQTVLEAMVAGFARGILGLHRDASEGIVIWFDVDTPPWASSVRDRLGNVHWGMPSCCIRFPEHLLDDPLPNASALGLNDALSQCETLERLQGKHTDDIAERVRHELVWQVDGYPSFEAVAERLHMSTRTLRRRLREQGVGYMDLLNMARRRDALSLLERPVLEVAQIAQMLGYADPANFTRAFRQWTGLTPSAWRARLP</sequence>
<gene>
    <name evidence="5" type="ORF">EYS42_08170</name>
</gene>
<evidence type="ECO:0000259" key="4">
    <source>
        <dbReference type="PROSITE" id="PS01124"/>
    </source>
</evidence>
<dbReference type="InterPro" id="IPR020449">
    <property type="entry name" value="Tscrpt_reg_AraC-type_HTH"/>
</dbReference>
<dbReference type="Gene3D" id="1.10.10.60">
    <property type="entry name" value="Homeodomain-like"/>
    <property type="match status" value="1"/>
</dbReference>
<dbReference type="Pfam" id="PF12625">
    <property type="entry name" value="Arabinose_bd"/>
    <property type="match status" value="1"/>
</dbReference>
<reference evidence="5 6" key="1">
    <citation type="submission" date="2019-02" db="EMBL/GenBank/DDBJ databases">
        <title>Aquabacterium sp. strain KMB7.</title>
        <authorList>
            <person name="Chen W.-M."/>
        </authorList>
    </citation>
    <scope>NUCLEOTIDE SEQUENCE [LARGE SCALE GENOMIC DNA]</scope>
    <source>
        <strain evidence="5 6">KMB7</strain>
    </source>
</reference>
<accession>A0A4Q9GYU9</accession>
<name>A0A4Q9GYU9_9BURK</name>
<dbReference type="AlphaFoldDB" id="A0A4Q9GYU9"/>
<dbReference type="SMART" id="SM00342">
    <property type="entry name" value="HTH_ARAC"/>
    <property type="match status" value="1"/>
</dbReference>
<dbReference type="SUPFAM" id="SSF46689">
    <property type="entry name" value="Homeodomain-like"/>
    <property type="match status" value="1"/>
</dbReference>